<reference evidence="1 2" key="1">
    <citation type="journal article" date="2022" name="Allergy">
        <title>Genome assembly and annotation of Periplaneta americana reveal a comprehensive cockroach allergen profile.</title>
        <authorList>
            <person name="Wang L."/>
            <person name="Xiong Q."/>
            <person name="Saelim N."/>
            <person name="Wang L."/>
            <person name="Nong W."/>
            <person name="Wan A.T."/>
            <person name="Shi M."/>
            <person name="Liu X."/>
            <person name="Cao Q."/>
            <person name="Hui J.H.L."/>
            <person name="Sookrung N."/>
            <person name="Leung T.F."/>
            <person name="Tungtrongchitr A."/>
            <person name="Tsui S.K.W."/>
        </authorList>
    </citation>
    <scope>NUCLEOTIDE SEQUENCE [LARGE SCALE GENOMIC DNA]</scope>
    <source>
        <strain evidence="1">PWHHKU_190912</strain>
    </source>
</reference>
<comment type="caution">
    <text evidence="1">The sequence shown here is derived from an EMBL/GenBank/DDBJ whole genome shotgun (WGS) entry which is preliminary data.</text>
</comment>
<gene>
    <name evidence="1" type="ORF">ANN_14326</name>
</gene>
<dbReference type="Proteomes" id="UP001148838">
    <property type="component" value="Unassembled WGS sequence"/>
</dbReference>
<keyword evidence="2" id="KW-1185">Reference proteome</keyword>
<proteinExistence type="predicted"/>
<evidence type="ECO:0000313" key="2">
    <source>
        <dbReference type="Proteomes" id="UP001148838"/>
    </source>
</evidence>
<protein>
    <submittedName>
        <fullName evidence="1">Uncharacterized protein</fullName>
    </submittedName>
</protein>
<dbReference type="EMBL" id="JAJSOF020000019">
    <property type="protein sequence ID" value="KAJ4438381.1"/>
    <property type="molecule type" value="Genomic_DNA"/>
</dbReference>
<accession>A0ABQ8SX79</accession>
<name>A0ABQ8SX79_PERAM</name>
<sequence length="350" mass="38217">MFPLRLLIHRFLNLPITVCEEPGKLDAALISLAVRKGPIELFGSVIDVQDGENIPVVRRSTHYLQFLVTSTRQRAVKSWHFITMQETPIGIAPGSQLANYSALMQQSHVTSASLQQSNFALSASQMIEQVTTPSSAAAAATTSSCTNSIQGNGNVMGYTVPSSGVTGDYQHCDAGATAVWGTRLNADSNWSHHGFPTIADNFGTSLKYTYSLKFRFSTNQKAPLCNMKAQVSIIIGYAIERQLAKRHGAGNPILSRSVDHRFSFRSCPVFLQAMGERTLESTLMLIFLRNNILLPNGLQLTSSKVLTKNWIVGTAGSYGLARSMCTSVPRKKINTFASAHISQHSGYRNT</sequence>
<organism evidence="1 2">
    <name type="scientific">Periplaneta americana</name>
    <name type="common">American cockroach</name>
    <name type="synonym">Blatta americana</name>
    <dbReference type="NCBI Taxonomy" id="6978"/>
    <lineage>
        <taxon>Eukaryota</taxon>
        <taxon>Metazoa</taxon>
        <taxon>Ecdysozoa</taxon>
        <taxon>Arthropoda</taxon>
        <taxon>Hexapoda</taxon>
        <taxon>Insecta</taxon>
        <taxon>Pterygota</taxon>
        <taxon>Neoptera</taxon>
        <taxon>Polyneoptera</taxon>
        <taxon>Dictyoptera</taxon>
        <taxon>Blattodea</taxon>
        <taxon>Blattoidea</taxon>
        <taxon>Blattidae</taxon>
        <taxon>Blattinae</taxon>
        <taxon>Periplaneta</taxon>
    </lineage>
</organism>
<evidence type="ECO:0000313" key="1">
    <source>
        <dbReference type="EMBL" id="KAJ4438381.1"/>
    </source>
</evidence>